<accession>A0A0A0LUA2</accession>
<proteinExistence type="predicted"/>
<evidence type="ECO:0000256" key="1">
    <source>
        <dbReference type="SAM" id="MobiDB-lite"/>
    </source>
</evidence>
<reference evidence="2 3" key="2">
    <citation type="journal article" date="2009" name="PLoS ONE">
        <title>An integrated genetic and cytogenetic map of the cucumber genome.</title>
        <authorList>
            <person name="Ren Y."/>
            <person name="Zhang Z."/>
            <person name="Liu J."/>
            <person name="Staub J.E."/>
            <person name="Han Y."/>
            <person name="Cheng Z."/>
            <person name="Li X."/>
            <person name="Lu J."/>
            <person name="Miao H."/>
            <person name="Kang H."/>
            <person name="Xie B."/>
            <person name="Gu X."/>
            <person name="Wang X."/>
            <person name="Du Y."/>
            <person name="Jin W."/>
            <person name="Huang S."/>
        </authorList>
    </citation>
    <scope>NUCLEOTIDE SEQUENCE [LARGE SCALE GENOMIC DNA]</scope>
    <source>
        <strain evidence="3">cv. 9930</strain>
    </source>
</reference>
<reference evidence="2 3" key="3">
    <citation type="journal article" date="2010" name="BMC Genomics">
        <title>Transcriptome sequencing and comparative analysis of cucumber flowers with different sex types.</title>
        <authorList>
            <person name="Guo S."/>
            <person name="Zheng Y."/>
            <person name="Joung J.G."/>
            <person name="Liu S."/>
            <person name="Zhang Z."/>
            <person name="Crasta O.R."/>
            <person name="Sobral B.W."/>
            <person name="Xu Y."/>
            <person name="Huang S."/>
            <person name="Fei Z."/>
        </authorList>
    </citation>
    <scope>NUCLEOTIDE SEQUENCE [LARGE SCALE GENOMIC DNA]</scope>
    <source>
        <strain evidence="3">cv. 9930</strain>
    </source>
</reference>
<name>A0A0A0LUA2_CUCSA</name>
<sequence>MKKKKKKKKKQRIEENGEKDKGLVLLPMKSPSPTVLCAGICVVEETAKE</sequence>
<reference evidence="2 3" key="1">
    <citation type="journal article" date="2009" name="Nat. Genet.">
        <title>The genome of the cucumber, Cucumis sativus L.</title>
        <authorList>
            <person name="Huang S."/>
            <person name="Li R."/>
            <person name="Zhang Z."/>
            <person name="Li L."/>
            <person name="Gu X."/>
            <person name="Fan W."/>
            <person name="Lucas W.J."/>
            <person name="Wang X."/>
            <person name="Xie B."/>
            <person name="Ni P."/>
            <person name="Ren Y."/>
            <person name="Zhu H."/>
            <person name="Li J."/>
            <person name="Lin K."/>
            <person name="Jin W."/>
            <person name="Fei Z."/>
            <person name="Li G."/>
            <person name="Staub J."/>
            <person name="Kilian A."/>
            <person name="van der Vossen E.A."/>
            <person name="Wu Y."/>
            <person name="Guo J."/>
            <person name="He J."/>
            <person name="Jia Z."/>
            <person name="Ren Y."/>
            <person name="Tian G."/>
            <person name="Lu Y."/>
            <person name="Ruan J."/>
            <person name="Qian W."/>
            <person name="Wang M."/>
            <person name="Huang Q."/>
            <person name="Li B."/>
            <person name="Xuan Z."/>
            <person name="Cao J."/>
            <person name="Asan"/>
            <person name="Wu Z."/>
            <person name="Zhang J."/>
            <person name="Cai Q."/>
            <person name="Bai Y."/>
            <person name="Zhao B."/>
            <person name="Han Y."/>
            <person name="Li Y."/>
            <person name="Li X."/>
            <person name="Wang S."/>
            <person name="Shi Q."/>
            <person name="Liu S."/>
            <person name="Cho W.K."/>
            <person name="Kim J.Y."/>
            <person name="Xu Y."/>
            <person name="Heller-Uszynska K."/>
            <person name="Miao H."/>
            <person name="Cheng Z."/>
            <person name="Zhang S."/>
            <person name="Wu J."/>
            <person name="Yang Y."/>
            <person name="Kang H."/>
            <person name="Li M."/>
            <person name="Liang H."/>
            <person name="Ren X."/>
            <person name="Shi Z."/>
            <person name="Wen M."/>
            <person name="Jian M."/>
            <person name="Yang H."/>
            <person name="Zhang G."/>
            <person name="Yang Z."/>
            <person name="Chen R."/>
            <person name="Liu S."/>
            <person name="Li J."/>
            <person name="Ma L."/>
            <person name="Liu H."/>
            <person name="Zhou Y."/>
            <person name="Zhao J."/>
            <person name="Fang X."/>
            <person name="Li G."/>
            <person name="Fang L."/>
            <person name="Li Y."/>
            <person name="Liu D."/>
            <person name="Zheng H."/>
            <person name="Zhang Y."/>
            <person name="Qin N."/>
            <person name="Li Z."/>
            <person name="Yang G."/>
            <person name="Yang S."/>
            <person name="Bolund L."/>
            <person name="Kristiansen K."/>
            <person name="Zheng H."/>
            <person name="Li S."/>
            <person name="Zhang X."/>
            <person name="Yang H."/>
            <person name="Wang J."/>
            <person name="Sun R."/>
            <person name="Zhang B."/>
            <person name="Jiang S."/>
            <person name="Wang J."/>
            <person name="Du Y."/>
            <person name="Li S."/>
        </authorList>
    </citation>
    <scope>NUCLEOTIDE SEQUENCE [LARGE SCALE GENOMIC DNA]</scope>
    <source>
        <strain evidence="3">cv. 9930</strain>
    </source>
</reference>
<evidence type="ECO:0000313" key="2">
    <source>
        <dbReference type="EMBL" id="KGN63581.1"/>
    </source>
</evidence>
<gene>
    <name evidence="2" type="ORF">Csa_1G004935</name>
</gene>
<dbReference type="Gramene" id="KGN63581">
    <property type="protein sequence ID" value="KGN63581"/>
    <property type="gene ID" value="Csa_1G004935"/>
</dbReference>
<dbReference type="AlphaFoldDB" id="A0A0A0LUA2"/>
<feature type="region of interest" description="Disordered" evidence="1">
    <location>
        <begin position="1"/>
        <end position="28"/>
    </location>
</feature>
<evidence type="ECO:0000313" key="3">
    <source>
        <dbReference type="Proteomes" id="UP000029981"/>
    </source>
</evidence>
<feature type="compositionally biased region" description="Basic and acidic residues" evidence="1">
    <location>
        <begin position="12"/>
        <end position="22"/>
    </location>
</feature>
<protein>
    <submittedName>
        <fullName evidence="2">Uncharacterized protein</fullName>
    </submittedName>
</protein>
<keyword evidence="3" id="KW-1185">Reference proteome</keyword>
<feature type="compositionally biased region" description="Basic residues" evidence="1">
    <location>
        <begin position="1"/>
        <end position="11"/>
    </location>
</feature>
<dbReference type="Proteomes" id="UP000029981">
    <property type="component" value="Chromosome 1"/>
</dbReference>
<reference evidence="2 3" key="4">
    <citation type="journal article" date="2011" name="BMC Genomics">
        <title>RNA-Seq improves annotation of protein-coding genes in the cucumber genome.</title>
        <authorList>
            <person name="Li Z."/>
            <person name="Zhang Z."/>
            <person name="Yan P."/>
            <person name="Huang S."/>
            <person name="Fei Z."/>
            <person name="Lin K."/>
        </authorList>
    </citation>
    <scope>NUCLEOTIDE SEQUENCE [LARGE SCALE GENOMIC DNA]</scope>
    <source>
        <strain evidence="3">cv. 9930</strain>
    </source>
</reference>
<organism evidence="2 3">
    <name type="scientific">Cucumis sativus</name>
    <name type="common">Cucumber</name>
    <dbReference type="NCBI Taxonomy" id="3659"/>
    <lineage>
        <taxon>Eukaryota</taxon>
        <taxon>Viridiplantae</taxon>
        <taxon>Streptophyta</taxon>
        <taxon>Embryophyta</taxon>
        <taxon>Tracheophyta</taxon>
        <taxon>Spermatophyta</taxon>
        <taxon>Magnoliopsida</taxon>
        <taxon>eudicotyledons</taxon>
        <taxon>Gunneridae</taxon>
        <taxon>Pentapetalae</taxon>
        <taxon>rosids</taxon>
        <taxon>fabids</taxon>
        <taxon>Cucurbitales</taxon>
        <taxon>Cucurbitaceae</taxon>
        <taxon>Benincaseae</taxon>
        <taxon>Cucumis</taxon>
    </lineage>
</organism>
<dbReference type="EMBL" id="CM002922">
    <property type="protein sequence ID" value="KGN63581.1"/>
    <property type="molecule type" value="Genomic_DNA"/>
</dbReference>